<protein>
    <submittedName>
        <fullName evidence="9">Muramoyltetrapeptide carboxypeptidase</fullName>
    </submittedName>
</protein>
<name>A0A8X8I9S8_9BACT</name>
<dbReference type="SUPFAM" id="SSF141986">
    <property type="entry name" value="LD-carboxypeptidase A C-terminal domain-like"/>
    <property type="match status" value="1"/>
</dbReference>
<dbReference type="AlphaFoldDB" id="A0A8X8I9S8"/>
<dbReference type="PIRSF" id="PIRSF028757">
    <property type="entry name" value="LD-carboxypeptidase"/>
    <property type="match status" value="1"/>
</dbReference>
<feature type="domain" description="LD-carboxypeptidase N-terminal" evidence="7">
    <location>
        <begin position="14"/>
        <end position="130"/>
    </location>
</feature>
<keyword evidence="2 9" id="KW-0121">Carboxypeptidase</keyword>
<dbReference type="PANTHER" id="PTHR30237">
    <property type="entry name" value="MURAMOYLTETRAPEPTIDE CARBOXYPEPTIDASE"/>
    <property type="match status" value="1"/>
</dbReference>
<dbReference type="InterPro" id="IPR040449">
    <property type="entry name" value="Peptidase_S66_N"/>
</dbReference>
<organism evidence="9 10">
    <name type="scientific">Hydrobacter penzbergensis</name>
    <dbReference type="NCBI Taxonomy" id="1235997"/>
    <lineage>
        <taxon>Bacteria</taxon>
        <taxon>Pseudomonadati</taxon>
        <taxon>Bacteroidota</taxon>
        <taxon>Chitinophagia</taxon>
        <taxon>Chitinophagales</taxon>
        <taxon>Chitinophagaceae</taxon>
        <taxon>Hydrobacter</taxon>
    </lineage>
</organism>
<evidence type="ECO:0000313" key="10">
    <source>
        <dbReference type="Proteomes" id="UP000198711"/>
    </source>
</evidence>
<gene>
    <name evidence="9" type="ORF">SAMN05444410_10297</name>
</gene>
<dbReference type="Pfam" id="PF02016">
    <property type="entry name" value="Peptidase_S66"/>
    <property type="match status" value="1"/>
</dbReference>
<dbReference type="PANTHER" id="PTHR30237:SF2">
    <property type="entry name" value="MUREIN TETRAPEPTIDE CARBOXYPEPTIDASE"/>
    <property type="match status" value="1"/>
</dbReference>
<sequence length="306" mass="33485">MIRIPPYLSPGDTIGVVCPAGFMPADKSATCLTVLQAWGYRVKVGKTVGHQFHYFSGTDAERAADLQEMLDDVSVKAILCARGGYGLSRIIDALDFTIFAQHPKWLIGFSDVTVLHAHIHEQLKIATLHAPMAGAFNEGGYENEFVQSLRAALSGKPGDYSCAAHPFNKTGIAKGQLIGGNLSLVAHLVGSRSAFHTEGKILFLEDIGEYIYNIDRMMIQLKRSGMLDNLAGLIIGGFTELKDTLFPFGQEIDAILHDHVRSFDYPVCFGFPVSHAKENYALKEGVEHLLHVSTDKVILTEQNLAI</sequence>
<comment type="similarity">
    <text evidence="1">Belongs to the peptidase S66 family.</text>
</comment>
<accession>A0A8X8I9S8</accession>
<keyword evidence="4" id="KW-0378">Hydrolase</keyword>
<dbReference type="GO" id="GO:0006508">
    <property type="term" value="P:proteolysis"/>
    <property type="evidence" value="ECO:0007669"/>
    <property type="project" value="UniProtKB-KW"/>
</dbReference>
<evidence type="ECO:0000256" key="2">
    <source>
        <dbReference type="ARBA" id="ARBA00022645"/>
    </source>
</evidence>
<dbReference type="GO" id="GO:0008236">
    <property type="term" value="F:serine-type peptidase activity"/>
    <property type="evidence" value="ECO:0007669"/>
    <property type="project" value="UniProtKB-KW"/>
</dbReference>
<feature type="domain" description="LD-carboxypeptidase C-terminal" evidence="8">
    <location>
        <begin position="174"/>
        <end position="287"/>
    </location>
</feature>
<dbReference type="InterPro" id="IPR040921">
    <property type="entry name" value="Peptidase_S66C"/>
</dbReference>
<keyword evidence="5" id="KW-0720">Serine protease</keyword>
<dbReference type="Gene3D" id="3.50.30.60">
    <property type="entry name" value="LD-carboxypeptidase A C-terminal domain-like"/>
    <property type="match status" value="1"/>
</dbReference>
<dbReference type="CDD" id="cd07025">
    <property type="entry name" value="Peptidase_S66"/>
    <property type="match status" value="1"/>
</dbReference>
<evidence type="ECO:0000256" key="5">
    <source>
        <dbReference type="ARBA" id="ARBA00022825"/>
    </source>
</evidence>
<dbReference type="InterPro" id="IPR003507">
    <property type="entry name" value="S66_fam"/>
</dbReference>
<dbReference type="Gene3D" id="3.40.50.10740">
    <property type="entry name" value="Class I glutamine amidotransferase-like"/>
    <property type="match status" value="1"/>
</dbReference>
<evidence type="ECO:0000256" key="1">
    <source>
        <dbReference type="ARBA" id="ARBA00010233"/>
    </source>
</evidence>
<reference evidence="9 10" key="1">
    <citation type="submission" date="2016-10" db="EMBL/GenBank/DDBJ databases">
        <authorList>
            <person name="Varghese N."/>
            <person name="Submissions S."/>
        </authorList>
    </citation>
    <scope>NUCLEOTIDE SEQUENCE [LARGE SCALE GENOMIC DNA]</scope>
    <source>
        <strain evidence="9 10">DSM 25353</strain>
    </source>
</reference>
<dbReference type="Pfam" id="PF17676">
    <property type="entry name" value="Peptidase_S66C"/>
    <property type="match status" value="1"/>
</dbReference>
<dbReference type="InterPro" id="IPR027478">
    <property type="entry name" value="LdcA_N"/>
</dbReference>
<evidence type="ECO:0000256" key="6">
    <source>
        <dbReference type="PIRSR" id="PIRSR028757-1"/>
    </source>
</evidence>
<evidence type="ECO:0000259" key="7">
    <source>
        <dbReference type="Pfam" id="PF02016"/>
    </source>
</evidence>
<dbReference type="GO" id="GO:0004180">
    <property type="term" value="F:carboxypeptidase activity"/>
    <property type="evidence" value="ECO:0007669"/>
    <property type="project" value="UniProtKB-KW"/>
</dbReference>
<keyword evidence="10" id="KW-1185">Reference proteome</keyword>
<evidence type="ECO:0000313" key="9">
    <source>
        <dbReference type="EMBL" id="SDW35886.1"/>
    </source>
</evidence>
<feature type="active site" description="Charge relay system" evidence="6">
    <location>
        <position position="205"/>
    </location>
</feature>
<dbReference type="Proteomes" id="UP000198711">
    <property type="component" value="Unassembled WGS sequence"/>
</dbReference>
<evidence type="ECO:0000256" key="4">
    <source>
        <dbReference type="ARBA" id="ARBA00022801"/>
    </source>
</evidence>
<evidence type="ECO:0000259" key="8">
    <source>
        <dbReference type="Pfam" id="PF17676"/>
    </source>
</evidence>
<dbReference type="EMBL" id="FNNO01000002">
    <property type="protein sequence ID" value="SDW35886.1"/>
    <property type="molecule type" value="Genomic_DNA"/>
</dbReference>
<feature type="active site" description="Charge relay system" evidence="6">
    <location>
        <position position="275"/>
    </location>
</feature>
<dbReference type="InterPro" id="IPR027461">
    <property type="entry name" value="Carboxypeptidase_A_C_sf"/>
</dbReference>
<keyword evidence="3" id="KW-0645">Protease</keyword>
<dbReference type="RefSeq" id="WP_092722150.1">
    <property type="nucleotide sequence ID" value="NZ_FNNO01000002.1"/>
</dbReference>
<dbReference type="InterPro" id="IPR029062">
    <property type="entry name" value="Class_I_gatase-like"/>
</dbReference>
<dbReference type="SUPFAM" id="SSF52317">
    <property type="entry name" value="Class I glutamine amidotransferase-like"/>
    <property type="match status" value="1"/>
</dbReference>
<feature type="active site" description="Nucleophile" evidence="6">
    <location>
        <position position="110"/>
    </location>
</feature>
<comment type="caution">
    <text evidence="9">The sequence shown here is derived from an EMBL/GenBank/DDBJ whole genome shotgun (WGS) entry which is preliminary data.</text>
</comment>
<evidence type="ECO:0000256" key="3">
    <source>
        <dbReference type="ARBA" id="ARBA00022670"/>
    </source>
</evidence>
<proteinExistence type="inferred from homology"/>